<dbReference type="InterPro" id="IPR029058">
    <property type="entry name" value="AB_hydrolase_fold"/>
</dbReference>
<gene>
    <name evidence="3" type="ORF">AQI70_13550</name>
</gene>
<evidence type="ECO:0000313" key="3">
    <source>
        <dbReference type="EMBL" id="KUM78480.1"/>
    </source>
</evidence>
<dbReference type="SUPFAM" id="SSF82171">
    <property type="entry name" value="DPP6 N-terminal domain-like"/>
    <property type="match status" value="1"/>
</dbReference>
<dbReference type="InterPro" id="IPR002469">
    <property type="entry name" value="Peptidase_S9B_N"/>
</dbReference>
<protein>
    <submittedName>
        <fullName evidence="3">Peptidase S9</fullName>
    </submittedName>
</protein>
<dbReference type="Pfam" id="PF00326">
    <property type="entry name" value="Peptidase_S9"/>
    <property type="match status" value="1"/>
</dbReference>
<dbReference type="InterPro" id="IPR050278">
    <property type="entry name" value="Serine_Prot_S9B/DPPIV"/>
</dbReference>
<reference evidence="3 4" key="1">
    <citation type="submission" date="2015-10" db="EMBL/GenBank/DDBJ databases">
        <title>Draft genome sequence of Streptomyces curacoi DSM 40107, type strain for the species Streptomyces curacoi.</title>
        <authorList>
            <person name="Ruckert C."/>
            <person name="Winkler A."/>
            <person name="Kalinowski J."/>
            <person name="Kampfer P."/>
            <person name="Glaeser S."/>
        </authorList>
    </citation>
    <scope>NUCLEOTIDE SEQUENCE [LARGE SCALE GENOMIC DNA]</scope>
    <source>
        <strain evidence="3 4">DSM 40107</strain>
    </source>
</reference>
<name>A0A124H4M9_9ACTN</name>
<keyword evidence="4" id="KW-1185">Reference proteome</keyword>
<dbReference type="RefSeq" id="WP_062148177.1">
    <property type="nucleotide sequence ID" value="NZ_KQ947986.1"/>
</dbReference>
<accession>A0A124H4M9</accession>
<dbReference type="PANTHER" id="PTHR11731">
    <property type="entry name" value="PROTEASE FAMILY S9B,C DIPEPTIDYL-PEPTIDASE IV-RELATED"/>
    <property type="match status" value="1"/>
</dbReference>
<dbReference type="EMBL" id="LMWJ01000007">
    <property type="protein sequence ID" value="KUM78480.1"/>
    <property type="molecule type" value="Genomic_DNA"/>
</dbReference>
<sequence length="763" mass="83980">MNPTSLDARTYRTAERLLRHNRGELVLDGRIRPRWIDGGARFWYPSDAPDGPRFLLVDPAEGTREAAFDHARLAAALTAASGRNVDATALPFAAFELTEGAIEFDAFGARWRCALDDYDCVGVEGPPPRELLDVVAPDGRLAVFRQDYNLRARSLADGRDWTLTDDGSADRDYGANPDYFMYSTLLGKLGIPHLPPAALWSPDSRRVLTHRTDMRGVRETHLVDALPADGGPPELRTQRFAHPGDERMPLAEFVVLDVESGKTVPALAEPVAMPLMSPISRRWAWWAEDSSAVYYLSSTRDMGTLSLHRLDPTSGEVRTVLTESGPTRVEPTQLLGAAPMVRVLSDGTEVLWYSQRDNWGHLYLHGTRDGELRARVTQGDWAVQEILHVDEDRRVVYFLASGLVADDPYRRTVCRAGLDGSGFAKVTDDDLDHVVTVPPGAGYFIDSASTNALPPVTTVRGWDGRVRVELARADVSRLLETGWTPPERFRVTAADGHTEIHGMLYRPHGFDPAARYPVLDHPYGFPSATRVVPCFDPGYYGYDAEALAALGFVVVAIDGRGSPGRDKAFHDASYGRVGDAAGLDDHVAALRELSRSRPWMDLDRVGVFGMSSGGFAAVRAMLDHPDVFKAGVAECGVHDLRYAEQGVAEMYNGPFDDEAYAAASNVDIADRLTGKLLLVHGGLDDSFSPHLTMRLVERLIAADKDFELLIVPGSDHAFVGYDHYVNRRRWDFLVRHVRGAEPPDGYRLTPVSLDPEAIAGLFG</sequence>
<dbReference type="GO" id="GO:0006508">
    <property type="term" value="P:proteolysis"/>
    <property type="evidence" value="ECO:0007669"/>
    <property type="project" value="InterPro"/>
</dbReference>
<dbReference type="InterPro" id="IPR001375">
    <property type="entry name" value="Peptidase_S9_cat"/>
</dbReference>
<dbReference type="GO" id="GO:0008236">
    <property type="term" value="F:serine-type peptidase activity"/>
    <property type="evidence" value="ECO:0007669"/>
    <property type="project" value="InterPro"/>
</dbReference>
<dbReference type="Proteomes" id="UP000054024">
    <property type="component" value="Unassembled WGS sequence"/>
</dbReference>
<comment type="caution">
    <text evidence="3">The sequence shown here is derived from an EMBL/GenBank/DDBJ whole genome shotgun (WGS) entry which is preliminary data.</text>
</comment>
<dbReference type="STRING" id="146536.AQI70_13550"/>
<evidence type="ECO:0000259" key="1">
    <source>
        <dbReference type="Pfam" id="PF00326"/>
    </source>
</evidence>
<proteinExistence type="predicted"/>
<feature type="domain" description="Peptidase S9 prolyl oligopeptidase catalytic" evidence="1">
    <location>
        <begin position="543"/>
        <end position="737"/>
    </location>
</feature>
<dbReference type="Pfam" id="PF00930">
    <property type="entry name" value="DPPIV_N"/>
    <property type="match status" value="1"/>
</dbReference>
<feature type="domain" description="Dipeptidylpeptidase IV N-terminal" evidence="2">
    <location>
        <begin position="135"/>
        <end position="455"/>
    </location>
</feature>
<dbReference type="SUPFAM" id="SSF53474">
    <property type="entry name" value="alpha/beta-Hydrolases"/>
    <property type="match status" value="1"/>
</dbReference>
<dbReference type="Gene3D" id="3.40.50.1820">
    <property type="entry name" value="alpha/beta hydrolase"/>
    <property type="match status" value="1"/>
</dbReference>
<dbReference type="Gene3D" id="2.140.10.30">
    <property type="entry name" value="Dipeptidylpeptidase IV, N-terminal domain"/>
    <property type="match status" value="1"/>
</dbReference>
<evidence type="ECO:0000313" key="4">
    <source>
        <dbReference type="Proteomes" id="UP000054024"/>
    </source>
</evidence>
<dbReference type="OrthoDB" id="9812921at2"/>
<organism evidence="3 4">
    <name type="scientific">Streptomyces curacoi</name>
    <dbReference type="NCBI Taxonomy" id="146536"/>
    <lineage>
        <taxon>Bacteria</taxon>
        <taxon>Bacillati</taxon>
        <taxon>Actinomycetota</taxon>
        <taxon>Actinomycetes</taxon>
        <taxon>Kitasatosporales</taxon>
        <taxon>Streptomycetaceae</taxon>
        <taxon>Streptomyces</taxon>
    </lineage>
</organism>
<evidence type="ECO:0000259" key="2">
    <source>
        <dbReference type="Pfam" id="PF00930"/>
    </source>
</evidence>
<dbReference type="AlphaFoldDB" id="A0A124H4M9"/>